<comment type="caution">
    <text evidence="2">The sequence shown here is derived from an EMBL/GenBank/DDBJ whole genome shotgun (WGS) entry which is preliminary data.</text>
</comment>
<organism evidence="2">
    <name type="scientific">candidate division CPR1 bacterium ADurb.Bin160</name>
    <dbReference type="NCBI Taxonomy" id="1852826"/>
    <lineage>
        <taxon>Bacteria</taxon>
        <taxon>candidate division CPR1</taxon>
    </lineage>
</organism>
<sequence>MYQIILEKKVQKFLLKHKGQPLVAQFRQALTQLALNPYQNNLDIKILVGLPHSYRLRIGKWRFLYEIIDEKIIINFFDAGAR</sequence>
<name>A0A1V5ZQW6_9BACT</name>
<evidence type="ECO:0000313" key="2">
    <source>
        <dbReference type="EMBL" id="OQB42448.1"/>
    </source>
</evidence>
<dbReference type="SUPFAM" id="SSF143011">
    <property type="entry name" value="RelE-like"/>
    <property type="match status" value="1"/>
</dbReference>
<dbReference type="InterPro" id="IPR035093">
    <property type="entry name" value="RelE/ParE_toxin_dom_sf"/>
</dbReference>
<dbReference type="EMBL" id="MWDB01000002">
    <property type="protein sequence ID" value="OQB42448.1"/>
    <property type="molecule type" value="Genomic_DNA"/>
</dbReference>
<dbReference type="Proteomes" id="UP000485621">
    <property type="component" value="Unassembled WGS sequence"/>
</dbReference>
<dbReference type="Pfam" id="PF05016">
    <property type="entry name" value="ParE_toxin"/>
    <property type="match status" value="1"/>
</dbReference>
<keyword evidence="1" id="KW-1277">Toxin-antitoxin system</keyword>
<dbReference type="InterPro" id="IPR007712">
    <property type="entry name" value="RelE/ParE_toxin"/>
</dbReference>
<reference evidence="2" key="1">
    <citation type="submission" date="2017-02" db="EMBL/GenBank/DDBJ databases">
        <title>Delving into the versatile metabolic prowess of the omnipresent phylum Bacteroidetes.</title>
        <authorList>
            <person name="Nobu M.K."/>
            <person name="Mei R."/>
            <person name="Narihiro T."/>
            <person name="Kuroda K."/>
            <person name="Liu W.-T."/>
        </authorList>
    </citation>
    <scope>NUCLEOTIDE SEQUENCE</scope>
    <source>
        <strain evidence="2">ADurb.Bin160</strain>
    </source>
</reference>
<evidence type="ECO:0008006" key="3">
    <source>
        <dbReference type="Google" id="ProtNLM"/>
    </source>
</evidence>
<dbReference type="Gene3D" id="3.30.2310.20">
    <property type="entry name" value="RelE-like"/>
    <property type="match status" value="1"/>
</dbReference>
<dbReference type="AlphaFoldDB" id="A0A1V5ZQW6"/>
<gene>
    <name evidence="2" type="ORF">BWY04_00146</name>
</gene>
<evidence type="ECO:0000256" key="1">
    <source>
        <dbReference type="ARBA" id="ARBA00022649"/>
    </source>
</evidence>
<protein>
    <recommendedName>
        <fullName evidence="3">Plasmid stabilization system protein</fullName>
    </recommendedName>
</protein>
<proteinExistence type="predicted"/>
<accession>A0A1V5ZQW6</accession>